<evidence type="ECO:0000256" key="1">
    <source>
        <dbReference type="ARBA" id="ARBA00000971"/>
    </source>
</evidence>
<sequence length="197" mass="20364">MTEITKVPIHPIAKGSLTKLWLGIVVAILAGAGIAWAAIPAGVSVETVTEGSGPSPELGDVIFVKYVGKLADGTVFDESRPSQFPEGLFPDGTPMPLEEGQLIDGFLEGLLKTKKGGSYILEIPSDKAYGDDPQPGSPIPAGADLVFEVEVVDFMTREDAERRLQALQQMMESQGGAEGGPAGAGPPAGPPTGQPGN</sequence>
<organism evidence="10 11">
    <name type="scientific">Pontixanthobacter gangjinensis</name>
    <dbReference type="NCBI Taxonomy" id="1028742"/>
    <lineage>
        <taxon>Bacteria</taxon>
        <taxon>Pseudomonadati</taxon>
        <taxon>Pseudomonadota</taxon>
        <taxon>Alphaproteobacteria</taxon>
        <taxon>Sphingomonadales</taxon>
        <taxon>Erythrobacteraceae</taxon>
        <taxon>Pontixanthobacter</taxon>
    </lineage>
</organism>
<dbReference type="Gene3D" id="3.10.50.40">
    <property type="match status" value="1"/>
</dbReference>
<keyword evidence="4 5" id="KW-0413">Isomerase</keyword>
<dbReference type="AlphaFoldDB" id="A0A6I4SNE9"/>
<keyword evidence="8" id="KW-0812">Transmembrane</keyword>
<comment type="similarity">
    <text evidence="2 6">Belongs to the FKBP-type PPIase family.</text>
</comment>
<dbReference type="PANTHER" id="PTHR43811:SF19">
    <property type="entry name" value="39 KDA FK506-BINDING NUCLEAR PROTEIN"/>
    <property type="match status" value="1"/>
</dbReference>
<evidence type="ECO:0000256" key="6">
    <source>
        <dbReference type="RuleBase" id="RU003915"/>
    </source>
</evidence>
<dbReference type="Pfam" id="PF00254">
    <property type="entry name" value="FKBP_C"/>
    <property type="match status" value="1"/>
</dbReference>
<comment type="caution">
    <text evidence="10">The sequence shown here is derived from an EMBL/GenBank/DDBJ whole genome shotgun (WGS) entry which is preliminary data.</text>
</comment>
<dbReference type="OrthoDB" id="9812109at2"/>
<dbReference type="Proteomes" id="UP000468943">
    <property type="component" value="Unassembled WGS sequence"/>
</dbReference>
<evidence type="ECO:0000256" key="3">
    <source>
        <dbReference type="ARBA" id="ARBA00023110"/>
    </source>
</evidence>
<evidence type="ECO:0000313" key="11">
    <source>
        <dbReference type="Proteomes" id="UP000468943"/>
    </source>
</evidence>
<dbReference type="SUPFAM" id="SSF54534">
    <property type="entry name" value="FKBP-like"/>
    <property type="match status" value="1"/>
</dbReference>
<feature type="transmembrane region" description="Helical" evidence="8">
    <location>
        <begin position="20"/>
        <end position="39"/>
    </location>
</feature>
<dbReference type="PROSITE" id="PS50059">
    <property type="entry name" value="FKBP_PPIASE"/>
    <property type="match status" value="1"/>
</dbReference>
<protein>
    <recommendedName>
        <fullName evidence="6">Peptidyl-prolyl cis-trans isomerase</fullName>
        <ecNumber evidence="6">5.2.1.8</ecNumber>
    </recommendedName>
</protein>
<dbReference type="InterPro" id="IPR046357">
    <property type="entry name" value="PPIase_dom_sf"/>
</dbReference>
<evidence type="ECO:0000256" key="5">
    <source>
        <dbReference type="PROSITE-ProRule" id="PRU00277"/>
    </source>
</evidence>
<reference evidence="10 11" key="1">
    <citation type="submission" date="2019-12" db="EMBL/GenBank/DDBJ databases">
        <title>Genomic-based taxomic classification of the family Erythrobacteraceae.</title>
        <authorList>
            <person name="Xu L."/>
        </authorList>
    </citation>
    <scope>NUCLEOTIDE SEQUENCE [LARGE SCALE GENOMIC DNA]</scope>
    <source>
        <strain evidence="10 11">JCM 17802</strain>
    </source>
</reference>
<dbReference type="EC" id="5.2.1.8" evidence="6"/>
<dbReference type="PANTHER" id="PTHR43811">
    <property type="entry name" value="FKBP-TYPE PEPTIDYL-PROLYL CIS-TRANS ISOMERASE FKPA"/>
    <property type="match status" value="1"/>
</dbReference>
<keyword evidence="8" id="KW-1133">Transmembrane helix</keyword>
<evidence type="ECO:0000256" key="2">
    <source>
        <dbReference type="ARBA" id="ARBA00006577"/>
    </source>
</evidence>
<dbReference type="EMBL" id="WTYS01000001">
    <property type="protein sequence ID" value="MXO56357.1"/>
    <property type="molecule type" value="Genomic_DNA"/>
</dbReference>
<gene>
    <name evidence="10" type="ORF">GRI36_05630</name>
</gene>
<proteinExistence type="inferred from homology"/>
<dbReference type="GO" id="GO:0003755">
    <property type="term" value="F:peptidyl-prolyl cis-trans isomerase activity"/>
    <property type="evidence" value="ECO:0007669"/>
    <property type="project" value="UniProtKB-UniRule"/>
</dbReference>
<accession>A0A6I4SNE9</accession>
<evidence type="ECO:0000313" key="10">
    <source>
        <dbReference type="EMBL" id="MXO56357.1"/>
    </source>
</evidence>
<keyword evidence="3 5" id="KW-0697">Rotamase</keyword>
<evidence type="ECO:0000256" key="8">
    <source>
        <dbReference type="SAM" id="Phobius"/>
    </source>
</evidence>
<feature type="region of interest" description="Disordered" evidence="7">
    <location>
        <begin position="166"/>
        <end position="197"/>
    </location>
</feature>
<evidence type="ECO:0000256" key="4">
    <source>
        <dbReference type="ARBA" id="ARBA00023235"/>
    </source>
</evidence>
<evidence type="ECO:0000259" key="9">
    <source>
        <dbReference type="PROSITE" id="PS50059"/>
    </source>
</evidence>
<keyword evidence="11" id="KW-1185">Reference proteome</keyword>
<feature type="compositionally biased region" description="Pro residues" evidence="7">
    <location>
        <begin position="187"/>
        <end position="197"/>
    </location>
</feature>
<evidence type="ECO:0000256" key="7">
    <source>
        <dbReference type="SAM" id="MobiDB-lite"/>
    </source>
</evidence>
<feature type="domain" description="PPIase FKBP-type" evidence="9">
    <location>
        <begin position="59"/>
        <end position="155"/>
    </location>
</feature>
<name>A0A6I4SNE9_9SPHN</name>
<comment type="catalytic activity">
    <reaction evidence="1 5 6">
        <text>[protein]-peptidylproline (omega=180) = [protein]-peptidylproline (omega=0)</text>
        <dbReference type="Rhea" id="RHEA:16237"/>
        <dbReference type="Rhea" id="RHEA-COMP:10747"/>
        <dbReference type="Rhea" id="RHEA-COMP:10748"/>
        <dbReference type="ChEBI" id="CHEBI:83833"/>
        <dbReference type="ChEBI" id="CHEBI:83834"/>
        <dbReference type="EC" id="5.2.1.8"/>
    </reaction>
</comment>
<dbReference type="InterPro" id="IPR001179">
    <property type="entry name" value="PPIase_FKBP_dom"/>
</dbReference>
<keyword evidence="8" id="KW-0472">Membrane</keyword>
<dbReference type="RefSeq" id="WP_160597565.1">
    <property type="nucleotide sequence ID" value="NZ_WTYS01000001.1"/>
</dbReference>